<dbReference type="EMBL" id="JANVFS010000030">
    <property type="protein sequence ID" value="KAJ4471110.1"/>
    <property type="molecule type" value="Genomic_DNA"/>
</dbReference>
<comment type="caution">
    <text evidence="2">The sequence shown here is derived from an EMBL/GenBank/DDBJ whole genome shotgun (WGS) entry which is preliminary data.</text>
</comment>
<accession>A0A9W9A0J7</accession>
<feature type="chain" id="PRO_5040999130" evidence="1">
    <location>
        <begin position="24"/>
        <end position="146"/>
    </location>
</feature>
<sequence>MRFLSVCLGLMLGLFAIVQAVSARDFGLNLRSVGPPTPNSGTNNHPDNSHQPVHIYVRLPWPLRGDHLNEVHVPTEVVHRFAAYFHSQPNMSPITSPETQIVFPGGTNWGGRDPRSTVRFKWGMHPEHVDEDGYLSRDEESSSDSE</sequence>
<proteinExistence type="predicted"/>
<dbReference type="AlphaFoldDB" id="A0A9W9A0J7"/>
<evidence type="ECO:0000256" key="1">
    <source>
        <dbReference type="SAM" id="SignalP"/>
    </source>
</evidence>
<reference evidence="2" key="1">
    <citation type="submission" date="2022-08" db="EMBL/GenBank/DDBJ databases">
        <authorList>
            <consortium name="DOE Joint Genome Institute"/>
            <person name="Min B."/>
            <person name="Riley R."/>
            <person name="Sierra-Patev S."/>
            <person name="Naranjo-Ortiz M."/>
            <person name="Looney B."/>
            <person name="Konkel Z."/>
            <person name="Slot J.C."/>
            <person name="Sakamoto Y."/>
            <person name="Steenwyk J.L."/>
            <person name="Rokas A."/>
            <person name="Carro J."/>
            <person name="Camarero S."/>
            <person name="Ferreira P."/>
            <person name="Molpeceres G."/>
            <person name="Ruiz-Duenas F.J."/>
            <person name="Serrano A."/>
            <person name="Henrissat B."/>
            <person name="Drula E."/>
            <person name="Hughes K.W."/>
            <person name="Mata J.L."/>
            <person name="Ishikawa N.K."/>
            <person name="Vargas-Isla R."/>
            <person name="Ushijima S."/>
            <person name="Smith C.A."/>
            <person name="Ahrendt S."/>
            <person name="Andreopoulos W."/>
            <person name="He G."/>
            <person name="Labutti K."/>
            <person name="Lipzen A."/>
            <person name="Ng V."/>
            <person name="Sandor L."/>
            <person name="Barry K."/>
            <person name="Martinez A.T."/>
            <person name="Xiao Y."/>
            <person name="Gibbons J.G."/>
            <person name="Terashima K."/>
            <person name="Hibbett D.S."/>
            <person name="Grigoriev I.V."/>
        </authorList>
    </citation>
    <scope>NUCLEOTIDE SEQUENCE</scope>
    <source>
        <strain evidence="2">Sp2 HRB7682 ss15</strain>
    </source>
</reference>
<evidence type="ECO:0000313" key="3">
    <source>
        <dbReference type="Proteomes" id="UP001150238"/>
    </source>
</evidence>
<reference evidence="2" key="2">
    <citation type="journal article" date="2023" name="Proc. Natl. Acad. Sci. U.S.A.">
        <title>A global phylogenomic analysis of the shiitake genus Lentinula.</title>
        <authorList>
            <person name="Sierra-Patev S."/>
            <person name="Min B."/>
            <person name="Naranjo-Ortiz M."/>
            <person name="Looney B."/>
            <person name="Konkel Z."/>
            <person name="Slot J.C."/>
            <person name="Sakamoto Y."/>
            <person name="Steenwyk J.L."/>
            <person name="Rokas A."/>
            <person name="Carro J."/>
            <person name="Camarero S."/>
            <person name="Ferreira P."/>
            <person name="Molpeceres G."/>
            <person name="Ruiz-Duenas F.J."/>
            <person name="Serrano A."/>
            <person name="Henrissat B."/>
            <person name="Drula E."/>
            <person name="Hughes K.W."/>
            <person name="Mata J.L."/>
            <person name="Ishikawa N.K."/>
            <person name="Vargas-Isla R."/>
            <person name="Ushijima S."/>
            <person name="Smith C.A."/>
            <person name="Donoghue J."/>
            <person name="Ahrendt S."/>
            <person name="Andreopoulos W."/>
            <person name="He G."/>
            <person name="LaButti K."/>
            <person name="Lipzen A."/>
            <person name="Ng V."/>
            <person name="Riley R."/>
            <person name="Sandor L."/>
            <person name="Barry K."/>
            <person name="Martinez A.T."/>
            <person name="Xiao Y."/>
            <person name="Gibbons J.G."/>
            <person name="Terashima K."/>
            <person name="Grigoriev I.V."/>
            <person name="Hibbett D."/>
        </authorList>
    </citation>
    <scope>NUCLEOTIDE SEQUENCE</scope>
    <source>
        <strain evidence="2">Sp2 HRB7682 ss15</strain>
    </source>
</reference>
<keyword evidence="1" id="KW-0732">Signal</keyword>
<feature type="signal peptide" evidence="1">
    <location>
        <begin position="1"/>
        <end position="23"/>
    </location>
</feature>
<gene>
    <name evidence="2" type="ORF">C8J55DRAFT_608078</name>
</gene>
<protein>
    <submittedName>
        <fullName evidence="2">Uncharacterized protein</fullName>
    </submittedName>
</protein>
<name>A0A9W9A0J7_9AGAR</name>
<dbReference type="Proteomes" id="UP001150238">
    <property type="component" value="Unassembled WGS sequence"/>
</dbReference>
<evidence type="ECO:0000313" key="2">
    <source>
        <dbReference type="EMBL" id="KAJ4471110.1"/>
    </source>
</evidence>
<organism evidence="2 3">
    <name type="scientific">Lentinula lateritia</name>
    <dbReference type="NCBI Taxonomy" id="40482"/>
    <lineage>
        <taxon>Eukaryota</taxon>
        <taxon>Fungi</taxon>
        <taxon>Dikarya</taxon>
        <taxon>Basidiomycota</taxon>
        <taxon>Agaricomycotina</taxon>
        <taxon>Agaricomycetes</taxon>
        <taxon>Agaricomycetidae</taxon>
        <taxon>Agaricales</taxon>
        <taxon>Marasmiineae</taxon>
        <taxon>Omphalotaceae</taxon>
        <taxon>Lentinula</taxon>
    </lineage>
</organism>